<name>A0A9Q5CZD1_9BACT</name>
<evidence type="ECO:0000313" key="1">
    <source>
        <dbReference type="EMBL" id="NSL87001.1"/>
    </source>
</evidence>
<dbReference type="PROSITE" id="PS51257">
    <property type="entry name" value="PROKAR_LIPOPROTEIN"/>
    <property type="match status" value="1"/>
</dbReference>
<dbReference type="EMBL" id="RIAR02000001">
    <property type="protein sequence ID" value="NSL87001.1"/>
    <property type="molecule type" value="Genomic_DNA"/>
</dbReference>
<comment type="caution">
    <text evidence="1">The sequence shown here is derived from an EMBL/GenBank/DDBJ whole genome shotgun (WGS) entry which is preliminary data.</text>
</comment>
<organism evidence="1 2">
    <name type="scientific">Chitinophaga solisilvae</name>
    <dbReference type="NCBI Taxonomy" id="1233460"/>
    <lineage>
        <taxon>Bacteria</taxon>
        <taxon>Pseudomonadati</taxon>
        <taxon>Bacteroidota</taxon>
        <taxon>Chitinophagia</taxon>
        <taxon>Chitinophagales</taxon>
        <taxon>Chitinophagaceae</taxon>
        <taxon>Chitinophaga</taxon>
    </lineage>
</organism>
<gene>
    <name evidence="1" type="ORF">ECE50_009180</name>
</gene>
<sequence>MKKLFSLFKVAVLLVFLILLWTSCKKELQPMDTAGMNNDLKRSVVLSGVPIPPLDWEHIDYMPTPPGTPQVFVPWASGASRQFAPELADDYKTADGWVLVYNTFNTTYTPDRWYFMLYNKFRGLLRMYYYIPATAGFIPSRNIIHALAVEKGYAASSPMMNFADQEVIDMTYNSRSASTVEQWQVAPGTWYALQFELAYDPQMSAQNFTNFSFNWTMRSANVTDIVLEGTSSGTLTGSISIPGTNFTVSPSFNITGGSSTSVKNGFIVMNGSSDTEKAKPTLGTQIINNIKTALTSGLQGIAKNILSGLFKKKTSTAPEENVSLKINTNISLKGTLTDNFLITSPVFAIPGYDQTATTGVVPAYNQPLGVFYLSAKPITYYRYSSIADNPGIGSTYFNTQGYGVDTNSYRIIFNPAVTSIADIRNIRTEAVALDPLAQYLRDPNFSISGANETIGDRVVRVNGNGIGFVIIYKKQYAPIDYPLLYDIGVRITFDVVPKNGAAPVTVSKTFRTFMIPYEE</sequence>
<reference evidence="1" key="1">
    <citation type="submission" date="2020-05" db="EMBL/GenBank/DDBJ databases">
        <title>Chitinophaga laudate sp. nov., isolated from a tropical peat swamp.</title>
        <authorList>
            <person name="Goh C.B.S."/>
            <person name="Lee M.S."/>
            <person name="Parimannan S."/>
            <person name="Pasbakhsh P."/>
            <person name="Yule C.M."/>
            <person name="Rajandas H."/>
            <person name="Loke S."/>
            <person name="Croft L."/>
            <person name="Tan J.B.L."/>
        </authorList>
    </citation>
    <scope>NUCLEOTIDE SEQUENCE</scope>
    <source>
        <strain evidence="1">Mgbs1</strain>
    </source>
</reference>
<keyword evidence="2" id="KW-1185">Reference proteome</keyword>
<accession>A0A9Q5CZD1</accession>
<dbReference type="OrthoDB" id="1098499at2"/>
<protein>
    <submittedName>
        <fullName evidence="1">Uncharacterized protein</fullName>
    </submittedName>
</protein>
<proteinExistence type="predicted"/>
<evidence type="ECO:0000313" key="2">
    <source>
        <dbReference type="Proteomes" id="UP000281028"/>
    </source>
</evidence>
<dbReference type="Proteomes" id="UP000281028">
    <property type="component" value="Unassembled WGS sequence"/>
</dbReference>
<dbReference type="AlphaFoldDB" id="A0A9Q5CZD1"/>